<feature type="domain" description="OmpA-like" evidence="6">
    <location>
        <begin position="555"/>
        <end position="670"/>
    </location>
</feature>
<evidence type="ECO:0000313" key="8">
    <source>
        <dbReference type="Proteomes" id="UP000326380"/>
    </source>
</evidence>
<dbReference type="Proteomes" id="UP000326380">
    <property type="component" value="Unassembled WGS sequence"/>
</dbReference>
<sequence length="670" mass="73574">MAAGFRTFVGYGRWPMMKVLLMGWLAVCWAVKLQAQPTAGQPYADARKGYRLVYPPNWQVAEGRQPGDVVFYTGNSPQTAQAAATLSIRPLPDNRKDLDQLASGQADSVWRAVRRLPRSRVARIEQHDAGSYQEVRYDYTFAPDGAVERTHVLGRRLWRGGYEFQLEYRAPARQEGRNLAAGQQLLASLALTGPGLPSRRTTEQGCDDKMYGIVALRFHDGQWEDDCRTIHEFLVADPAAPPKVHARVLPFQSYALAKGFDNCLYSVTKAPTDAPELVYRYNPATRQGDFTAWQLPAQGPENVWISAATDQRGDLYFITSDANLLVKVSPATNAVRVVWSADPVRQAPYYPAIGFAKAGTHANFCLTDADSLYQVYSTDGALLKVSLATQKPAPDLLPLEGLPNRGGYSDLLLQTDRAGRRRLYLAGPKALYEVDVARRRATRVRRGTYTDLAGCNLFLPPPPAAAALPTAATWRGRVLDAATLQPLPQARFRLSLGKSETTVPLTSEAAFAFPAEVGKVYAAHLELPGYLAADTAYLTLPGPYVQDIVLRPLAVGTTQQLDKVQFEQGQAVLLPSSFPALNQLVNLLTRNPGMTIELRGHTDNVGDPQKNVVLSEERVAAVKDYLVSRGIAEGRISGLGLGGTEPRASNEQESTRQLNRRVEFRVTGVQ</sequence>
<dbReference type="InterPro" id="IPR050330">
    <property type="entry name" value="Bact_OuterMem_StrucFunc"/>
</dbReference>
<keyword evidence="3" id="KW-0998">Cell outer membrane</keyword>
<dbReference type="PRINTS" id="PR01021">
    <property type="entry name" value="OMPADOMAIN"/>
</dbReference>
<protein>
    <submittedName>
        <fullName evidence="7">OmpA family protein</fullName>
    </submittedName>
</protein>
<evidence type="ECO:0000256" key="3">
    <source>
        <dbReference type="ARBA" id="ARBA00023237"/>
    </source>
</evidence>
<evidence type="ECO:0000259" key="6">
    <source>
        <dbReference type="PROSITE" id="PS51123"/>
    </source>
</evidence>
<gene>
    <name evidence="7" type="ORF">F0P96_15805</name>
</gene>
<dbReference type="CDD" id="cd07185">
    <property type="entry name" value="OmpA_C-like"/>
    <property type="match status" value="1"/>
</dbReference>
<evidence type="ECO:0000256" key="5">
    <source>
        <dbReference type="SAM" id="MobiDB-lite"/>
    </source>
</evidence>
<feature type="compositionally biased region" description="Basic and acidic residues" evidence="5">
    <location>
        <begin position="648"/>
        <end position="658"/>
    </location>
</feature>
<evidence type="ECO:0000256" key="1">
    <source>
        <dbReference type="ARBA" id="ARBA00004442"/>
    </source>
</evidence>
<keyword evidence="8" id="KW-1185">Reference proteome</keyword>
<dbReference type="Gene3D" id="3.30.1330.60">
    <property type="entry name" value="OmpA-like domain"/>
    <property type="match status" value="1"/>
</dbReference>
<dbReference type="InterPro" id="IPR006665">
    <property type="entry name" value="OmpA-like"/>
</dbReference>
<organism evidence="7 8">
    <name type="scientific">Hymenobacter busanensis</name>
    <dbReference type="NCBI Taxonomy" id="2607656"/>
    <lineage>
        <taxon>Bacteria</taxon>
        <taxon>Pseudomonadati</taxon>
        <taxon>Bacteroidota</taxon>
        <taxon>Cytophagia</taxon>
        <taxon>Cytophagales</taxon>
        <taxon>Hymenobacteraceae</taxon>
        <taxon>Hymenobacter</taxon>
    </lineage>
</organism>
<dbReference type="PANTHER" id="PTHR30329">
    <property type="entry name" value="STATOR ELEMENT OF FLAGELLAR MOTOR COMPLEX"/>
    <property type="match status" value="1"/>
</dbReference>
<name>A0AA88FET7_9BACT</name>
<dbReference type="EMBL" id="VTWU01000006">
    <property type="protein sequence ID" value="KAA9327448.1"/>
    <property type="molecule type" value="Genomic_DNA"/>
</dbReference>
<dbReference type="Gene3D" id="3.40.1000.10">
    <property type="entry name" value="Mog1/PsbP, alpha/beta/alpha sandwich"/>
    <property type="match status" value="1"/>
</dbReference>
<dbReference type="PANTHER" id="PTHR30329:SF21">
    <property type="entry name" value="LIPOPROTEIN YIAD-RELATED"/>
    <property type="match status" value="1"/>
</dbReference>
<dbReference type="InterPro" id="IPR006664">
    <property type="entry name" value="OMP_bac"/>
</dbReference>
<proteinExistence type="predicted"/>
<comment type="caution">
    <text evidence="7">The sequence shown here is derived from an EMBL/GenBank/DDBJ whole genome shotgun (WGS) entry which is preliminary data.</text>
</comment>
<accession>A0AA88FET7</accession>
<reference evidence="7 8" key="1">
    <citation type="submission" date="2019-09" db="EMBL/GenBank/DDBJ databases">
        <title>Genome sequence of Hymenobacter sp. M3.</title>
        <authorList>
            <person name="Srinivasan S."/>
        </authorList>
    </citation>
    <scope>NUCLEOTIDE SEQUENCE [LARGE SCALE GENOMIC DNA]</scope>
    <source>
        <strain evidence="7 8">M3</strain>
    </source>
</reference>
<keyword evidence="2 4" id="KW-0472">Membrane</keyword>
<dbReference type="Pfam" id="PF00691">
    <property type="entry name" value="OmpA"/>
    <property type="match status" value="1"/>
</dbReference>
<evidence type="ECO:0000256" key="4">
    <source>
        <dbReference type="PROSITE-ProRule" id="PRU00473"/>
    </source>
</evidence>
<dbReference type="GO" id="GO:0009279">
    <property type="term" value="C:cell outer membrane"/>
    <property type="evidence" value="ECO:0007669"/>
    <property type="project" value="UniProtKB-SubCell"/>
</dbReference>
<comment type="subcellular location">
    <subcellularLocation>
        <location evidence="1">Cell outer membrane</location>
    </subcellularLocation>
</comment>
<evidence type="ECO:0000313" key="7">
    <source>
        <dbReference type="EMBL" id="KAA9327448.1"/>
    </source>
</evidence>
<feature type="region of interest" description="Disordered" evidence="5">
    <location>
        <begin position="639"/>
        <end position="658"/>
    </location>
</feature>
<dbReference type="InterPro" id="IPR036737">
    <property type="entry name" value="OmpA-like_sf"/>
</dbReference>
<dbReference type="PROSITE" id="PS51123">
    <property type="entry name" value="OMPA_2"/>
    <property type="match status" value="1"/>
</dbReference>
<dbReference type="SUPFAM" id="SSF103088">
    <property type="entry name" value="OmpA-like"/>
    <property type="match status" value="1"/>
</dbReference>
<evidence type="ECO:0000256" key="2">
    <source>
        <dbReference type="ARBA" id="ARBA00023136"/>
    </source>
</evidence>
<dbReference type="AlphaFoldDB" id="A0AA88FET7"/>